<evidence type="ECO:0000256" key="10">
    <source>
        <dbReference type="ARBA" id="ARBA00023242"/>
    </source>
</evidence>
<proteinExistence type="predicted"/>
<dbReference type="Gene3D" id="2.170.150.80">
    <property type="entry name" value="NAC domain"/>
    <property type="match status" value="1"/>
</dbReference>
<keyword evidence="8" id="KW-0010">Activator</keyword>
<dbReference type="PROSITE" id="PS51005">
    <property type="entry name" value="NAC"/>
    <property type="match status" value="1"/>
</dbReference>
<evidence type="ECO:0000256" key="6">
    <source>
        <dbReference type="ARBA" id="ARBA00023125"/>
    </source>
</evidence>
<keyword evidence="10" id="KW-0539">Nucleus</keyword>
<evidence type="ECO:0000256" key="5">
    <source>
        <dbReference type="ARBA" id="ARBA00023015"/>
    </source>
</evidence>
<evidence type="ECO:0000256" key="3">
    <source>
        <dbReference type="ARBA" id="ARBA00022692"/>
    </source>
</evidence>
<dbReference type="GO" id="GO:0005634">
    <property type="term" value="C:nucleus"/>
    <property type="evidence" value="ECO:0007669"/>
    <property type="project" value="UniProtKB-SubCell"/>
</dbReference>
<evidence type="ECO:0000256" key="2">
    <source>
        <dbReference type="ARBA" id="ARBA00004167"/>
    </source>
</evidence>
<organism evidence="12 13">
    <name type="scientific">Cynara cardunculus var. scolymus</name>
    <name type="common">Globe artichoke</name>
    <name type="synonym">Cynara scolymus</name>
    <dbReference type="NCBI Taxonomy" id="59895"/>
    <lineage>
        <taxon>Eukaryota</taxon>
        <taxon>Viridiplantae</taxon>
        <taxon>Streptophyta</taxon>
        <taxon>Embryophyta</taxon>
        <taxon>Tracheophyta</taxon>
        <taxon>Spermatophyta</taxon>
        <taxon>Magnoliopsida</taxon>
        <taxon>eudicotyledons</taxon>
        <taxon>Gunneridae</taxon>
        <taxon>Pentapetalae</taxon>
        <taxon>asterids</taxon>
        <taxon>campanulids</taxon>
        <taxon>Asterales</taxon>
        <taxon>Asteraceae</taxon>
        <taxon>Carduoideae</taxon>
        <taxon>Cardueae</taxon>
        <taxon>Carduinae</taxon>
        <taxon>Cynara</taxon>
    </lineage>
</organism>
<dbReference type="Gramene" id="KVH88398">
    <property type="protein sequence ID" value="KVH88398"/>
    <property type="gene ID" value="Ccrd_023907"/>
</dbReference>
<evidence type="ECO:0000256" key="9">
    <source>
        <dbReference type="ARBA" id="ARBA00023163"/>
    </source>
</evidence>
<evidence type="ECO:0000259" key="11">
    <source>
        <dbReference type="PROSITE" id="PS51005"/>
    </source>
</evidence>
<dbReference type="Proteomes" id="UP000243975">
    <property type="component" value="Unassembled WGS sequence"/>
</dbReference>
<evidence type="ECO:0000256" key="4">
    <source>
        <dbReference type="ARBA" id="ARBA00022989"/>
    </source>
</evidence>
<sequence>MPWMDHSAFCLSVIESIDNEWFFFCPKDRKYQNGQRLNRATATGYWKATGKDRVLLCYVAYFESMHDVKDDDPGNSTGDDVDLGVASPPSIVKSTRFRARRGDTRFLQCYSTTFGFENLLLVFSQMHLEHGSPYLGNHAAGDSGNRHNVMQYGTGTQDLMFLNTILTGSDQSSFEHPGCKEDLVAQASMPEHLAIGYPNNGPYMEDNRRPLNTGYQEYIATYSSPVFDVGNAENLILRRDIP</sequence>
<dbReference type="SUPFAM" id="SSF101941">
    <property type="entry name" value="NAC domain"/>
    <property type="match status" value="1"/>
</dbReference>
<evidence type="ECO:0000313" key="12">
    <source>
        <dbReference type="EMBL" id="KVH88398.1"/>
    </source>
</evidence>
<evidence type="ECO:0000256" key="1">
    <source>
        <dbReference type="ARBA" id="ARBA00004123"/>
    </source>
</evidence>
<dbReference type="AlphaFoldDB" id="A0A103XD12"/>
<comment type="subcellular location">
    <subcellularLocation>
        <location evidence="2">Membrane</location>
        <topology evidence="2">Single-pass membrane protein</topology>
    </subcellularLocation>
    <subcellularLocation>
        <location evidence="1">Nucleus</location>
    </subcellularLocation>
</comment>
<comment type="caution">
    <text evidence="12">The sequence shown here is derived from an EMBL/GenBank/DDBJ whole genome shotgun (WGS) entry which is preliminary data.</text>
</comment>
<dbReference type="GO" id="GO:0006355">
    <property type="term" value="P:regulation of DNA-templated transcription"/>
    <property type="evidence" value="ECO:0007669"/>
    <property type="project" value="InterPro"/>
</dbReference>
<dbReference type="GO" id="GO:0000976">
    <property type="term" value="F:transcription cis-regulatory region binding"/>
    <property type="evidence" value="ECO:0007669"/>
    <property type="project" value="UniProtKB-ARBA"/>
</dbReference>
<dbReference type="InterPro" id="IPR036093">
    <property type="entry name" value="NAC_dom_sf"/>
</dbReference>
<keyword evidence="5" id="KW-0805">Transcription regulation</keyword>
<keyword evidence="3" id="KW-0812">Transmembrane</keyword>
<name>A0A103XD12_CYNCS</name>
<keyword evidence="6" id="KW-0238">DNA-binding</keyword>
<keyword evidence="13" id="KW-1185">Reference proteome</keyword>
<dbReference type="PANTHER" id="PTHR31744">
    <property type="entry name" value="PROTEIN CUP-SHAPED COTYLEDON 2-RELATED"/>
    <property type="match status" value="1"/>
</dbReference>
<dbReference type="STRING" id="59895.A0A103XD12"/>
<evidence type="ECO:0000256" key="7">
    <source>
        <dbReference type="ARBA" id="ARBA00023136"/>
    </source>
</evidence>
<reference evidence="12 13" key="1">
    <citation type="journal article" date="2016" name="Sci. Rep.">
        <title>The genome sequence of the outbreeding globe artichoke constructed de novo incorporating a phase-aware low-pass sequencing strategy of F1 progeny.</title>
        <authorList>
            <person name="Scaglione D."/>
            <person name="Reyes-Chin-Wo S."/>
            <person name="Acquadro A."/>
            <person name="Froenicke L."/>
            <person name="Portis E."/>
            <person name="Beitel C."/>
            <person name="Tirone M."/>
            <person name="Mauro R."/>
            <person name="Lo Monaco A."/>
            <person name="Mauromicale G."/>
            <person name="Faccioli P."/>
            <person name="Cattivelli L."/>
            <person name="Rieseberg L."/>
            <person name="Michelmore R."/>
            <person name="Lanteri S."/>
        </authorList>
    </citation>
    <scope>NUCLEOTIDE SEQUENCE [LARGE SCALE GENOMIC DNA]</scope>
    <source>
        <strain evidence="12">2C</strain>
    </source>
</reference>
<dbReference type="PANTHER" id="PTHR31744:SF216">
    <property type="entry name" value="NAC TRANSCRIPTION FACTOR"/>
    <property type="match status" value="1"/>
</dbReference>
<dbReference type="GO" id="GO:0016020">
    <property type="term" value="C:membrane"/>
    <property type="evidence" value="ECO:0007669"/>
    <property type="project" value="UniProtKB-SubCell"/>
</dbReference>
<evidence type="ECO:0000256" key="8">
    <source>
        <dbReference type="ARBA" id="ARBA00023159"/>
    </source>
</evidence>
<gene>
    <name evidence="12" type="ORF">Ccrd_023907</name>
</gene>
<keyword evidence="9" id="KW-0804">Transcription</keyword>
<feature type="domain" description="NAC" evidence="11">
    <location>
        <begin position="1"/>
        <end position="129"/>
    </location>
</feature>
<evidence type="ECO:0000313" key="13">
    <source>
        <dbReference type="Proteomes" id="UP000243975"/>
    </source>
</evidence>
<keyword evidence="7" id="KW-0472">Membrane</keyword>
<dbReference type="InterPro" id="IPR003441">
    <property type="entry name" value="NAC-dom"/>
</dbReference>
<dbReference type="EMBL" id="LEKV01005420">
    <property type="protein sequence ID" value="KVH88398.1"/>
    <property type="molecule type" value="Genomic_DNA"/>
</dbReference>
<accession>A0A103XD12</accession>
<protein>
    <submittedName>
        <fullName evidence="12">No apical meristem (NAM) protein</fullName>
    </submittedName>
</protein>
<keyword evidence="4" id="KW-1133">Transmembrane helix</keyword>
<dbReference type="Pfam" id="PF02365">
    <property type="entry name" value="NAM"/>
    <property type="match status" value="1"/>
</dbReference>